<dbReference type="Proteomes" id="UP001165065">
    <property type="component" value="Unassembled WGS sequence"/>
</dbReference>
<dbReference type="InterPro" id="IPR016435">
    <property type="entry name" value="DPH1/DPH2"/>
</dbReference>
<sequence length="432" mass="47479">MKEIIVFCNKEFDISTFRDVVLGGGENGGEEDDIGMGFLVVFDVGYDWVKKDVEYEIKKRYGESTVVVLGQGIIDEGDTELGNIDNDSREYTLSPEGVICTTLDLFPASTLKVCGLTCEVPKGVEVKELTLLYLGEPTSPSIQNALMELDGTSGTYRQWIYDPPTNHLELDLGGTAGRKLSRRYRNMMKARSSLVVGIVVATLNVSRFRDVVDSLKDTLERDGRTVYTLSVGKITLHKLSNFDVIETFVIVGCPNNSVLESRDFHVPVVTPWEMMRAVKGDGWEGWNAGFGRYLEGMDEEEVERERGGEGGGGGDYEHDNEGNREGDGNNNDDEDDDGNDDDPYFDVVTGSYKQKVSAVTGARALDLSNLPGGGAVTEYRSEAAEWLGKREYQGLENQKVEVREATKGRKGVASGYEALGPDKYGGVTSNQI</sequence>
<feature type="compositionally biased region" description="Basic and acidic residues" evidence="7">
    <location>
        <begin position="315"/>
        <end position="327"/>
    </location>
</feature>
<feature type="compositionally biased region" description="Acidic residues" evidence="7">
    <location>
        <begin position="330"/>
        <end position="344"/>
    </location>
</feature>
<keyword evidence="9" id="KW-1185">Reference proteome</keyword>
<organism evidence="8 9">
    <name type="scientific">Triparma columacea</name>
    <dbReference type="NCBI Taxonomy" id="722753"/>
    <lineage>
        <taxon>Eukaryota</taxon>
        <taxon>Sar</taxon>
        <taxon>Stramenopiles</taxon>
        <taxon>Ochrophyta</taxon>
        <taxon>Bolidophyceae</taxon>
        <taxon>Parmales</taxon>
        <taxon>Triparmaceae</taxon>
        <taxon>Triparma</taxon>
    </lineage>
</organism>
<keyword evidence="4" id="KW-0479">Metal-binding</keyword>
<name>A0A9W7FXJ9_9STRA</name>
<evidence type="ECO:0000313" key="9">
    <source>
        <dbReference type="Proteomes" id="UP001165065"/>
    </source>
</evidence>
<dbReference type="PANTHER" id="PTHR10762">
    <property type="entry name" value="DIPHTHAMIDE BIOSYNTHESIS PROTEIN"/>
    <property type="match status" value="1"/>
</dbReference>
<reference evidence="9" key="1">
    <citation type="journal article" date="2023" name="Commun. Biol.">
        <title>Genome analysis of Parmales, the sister group of diatoms, reveals the evolutionary specialization of diatoms from phago-mixotrophs to photoautotrophs.</title>
        <authorList>
            <person name="Ban H."/>
            <person name="Sato S."/>
            <person name="Yoshikawa S."/>
            <person name="Yamada K."/>
            <person name="Nakamura Y."/>
            <person name="Ichinomiya M."/>
            <person name="Sato N."/>
            <person name="Blanc-Mathieu R."/>
            <person name="Endo H."/>
            <person name="Kuwata A."/>
            <person name="Ogata H."/>
        </authorList>
    </citation>
    <scope>NUCLEOTIDE SEQUENCE [LARGE SCALE GENOMIC DNA]</scope>
</reference>
<accession>A0A9W7FXJ9</accession>
<dbReference type="OrthoDB" id="449241at2759"/>
<comment type="similarity">
    <text evidence="3">Belongs to the DPH1/DPH2 family. DPH2 subfamily.</text>
</comment>
<dbReference type="EMBL" id="BRYA01000551">
    <property type="protein sequence ID" value="GMI22589.1"/>
    <property type="molecule type" value="Genomic_DNA"/>
</dbReference>
<dbReference type="InterPro" id="IPR042265">
    <property type="entry name" value="DPH1/DPH2_3"/>
</dbReference>
<dbReference type="GO" id="GO:0017183">
    <property type="term" value="P:protein histidyl modification to diphthamide"/>
    <property type="evidence" value="ECO:0007669"/>
    <property type="project" value="InterPro"/>
</dbReference>
<dbReference type="AlphaFoldDB" id="A0A9W7FXJ9"/>
<dbReference type="NCBIfam" id="TIGR00322">
    <property type="entry name" value="diphth2_R"/>
    <property type="match status" value="1"/>
</dbReference>
<evidence type="ECO:0000256" key="4">
    <source>
        <dbReference type="ARBA" id="ARBA00022723"/>
    </source>
</evidence>
<evidence type="ECO:0000256" key="6">
    <source>
        <dbReference type="ARBA" id="ARBA00023014"/>
    </source>
</evidence>
<keyword evidence="5" id="KW-0408">Iron</keyword>
<gene>
    <name evidence="8" type="ORF">TrCOL_g4481</name>
</gene>
<dbReference type="GO" id="GO:0046872">
    <property type="term" value="F:metal ion binding"/>
    <property type="evidence" value="ECO:0007669"/>
    <property type="project" value="UniProtKB-KW"/>
</dbReference>
<dbReference type="FunFam" id="3.40.50.11860:FF:000001">
    <property type="entry name" value="2-(3-amino-3-carboxypropyl)histidine synthase subunit 2"/>
    <property type="match status" value="1"/>
</dbReference>
<comment type="cofactor">
    <cofactor evidence="1">
        <name>[4Fe-4S] cluster</name>
        <dbReference type="ChEBI" id="CHEBI:49883"/>
    </cofactor>
</comment>
<evidence type="ECO:0000256" key="2">
    <source>
        <dbReference type="ARBA" id="ARBA00005156"/>
    </source>
</evidence>
<evidence type="ECO:0000313" key="8">
    <source>
        <dbReference type="EMBL" id="GMI22589.1"/>
    </source>
</evidence>
<evidence type="ECO:0000256" key="1">
    <source>
        <dbReference type="ARBA" id="ARBA00001966"/>
    </source>
</evidence>
<evidence type="ECO:0000256" key="7">
    <source>
        <dbReference type="SAM" id="MobiDB-lite"/>
    </source>
</evidence>
<keyword evidence="6" id="KW-0411">Iron-sulfur</keyword>
<dbReference type="GO" id="GO:0090560">
    <property type="term" value="F:2-(3-amino-3-carboxypropyl)histidine synthase activity"/>
    <property type="evidence" value="ECO:0007669"/>
    <property type="project" value="InterPro"/>
</dbReference>
<comment type="pathway">
    <text evidence="2">Protein modification; peptidyl-diphthamide biosynthesis.</text>
</comment>
<dbReference type="Pfam" id="PF01866">
    <property type="entry name" value="Diphthamide_syn"/>
    <property type="match status" value="1"/>
</dbReference>
<dbReference type="SFLD" id="SFLDS00032">
    <property type="entry name" value="Radical_SAM_3-amino-3-carboxyp"/>
    <property type="match status" value="1"/>
</dbReference>
<dbReference type="Gene3D" id="3.40.50.11860">
    <property type="entry name" value="Diphthamide synthesis DPH1/DPH2 domain 3"/>
    <property type="match status" value="1"/>
</dbReference>
<comment type="caution">
    <text evidence="8">The sequence shown here is derived from an EMBL/GenBank/DDBJ whole genome shotgun (WGS) entry which is preliminary data.</text>
</comment>
<evidence type="ECO:0000256" key="5">
    <source>
        <dbReference type="ARBA" id="ARBA00023004"/>
    </source>
</evidence>
<feature type="region of interest" description="Disordered" evidence="7">
    <location>
        <begin position="297"/>
        <end position="346"/>
    </location>
</feature>
<evidence type="ECO:0000256" key="3">
    <source>
        <dbReference type="ARBA" id="ARBA00006179"/>
    </source>
</evidence>
<evidence type="ECO:0008006" key="10">
    <source>
        <dbReference type="Google" id="ProtNLM"/>
    </source>
</evidence>
<dbReference type="GO" id="GO:0051536">
    <property type="term" value="F:iron-sulfur cluster binding"/>
    <property type="evidence" value="ECO:0007669"/>
    <property type="project" value="UniProtKB-KW"/>
</dbReference>
<dbReference type="PANTHER" id="PTHR10762:SF2">
    <property type="entry name" value="2-(3-AMINO-3-CARBOXYPROPYL)HISTIDINE SYNTHASE SUBUNIT 2"/>
    <property type="match status" value="1"/>
</dbReference>
<proteinExistence type="inferred from homology"/>
<protein>
    <recommendedName>
        <fullName evidence="10">2-(3-amino-3-carboxypropyl)histidine synthase subunit 2</fullName>
    </recommendedName>
</protein>